<dbReference type="Gramene" id="Zm00001eb002200_T001">
    <property type="protein sequence ID" value="Zm00001eb002200_P001"/>
    <property type="gene ID" value="Zm00001eb002200"/>
</dbReference>
<evidence type="ECO:0000256" key="1">
    <source>
        <dbReference type="SAM" id="MobiDB-lite"/>
    </source>
</evidence>
<feature type="region of interest" description="Disordered" evidence="1">
    <location>
        <begin position="1"/>
        <end position="83"/>
    </location>
</feature>
<accession>A0A804LCW1</accession>
<protein>
    <submittedName>
        <fullName evidence="2">Uncharacterized protein</fullName>
    </submittedName>
</protein>
<reference evidence="3" key="1">
    <citation type="submission" date="2015-12" db="EMBL/GenBank/DDBJ databases">
        <title>Update maize B73 reference genome by single molecule sequencing technologies.</title>
        <authorList>
            <consortium name="Maize Genome Sequencing Project"/>
            <person name="Ware D."/>
        </authorList>
    </citation>
    <scope>NUCLEOTIDE SEQUENCE [LARGE SCALE GENOMIC DNA]</scope>
    <source>
        <strain evidence="3">cv. B73</strain>
    </source>
</reference>
<keyword evidence="3" id="KW-1185">Reference proteome</keyword>
<dbReference type="InParanoid" id="A0A804LCW1"/>
<dbReference type="AlphaFoldDB" id="A0A804LCW1"/>
<sequence length="83" mass="8734">MRAHLRRGAGLRGPVRALPRRARRRQEGAQEEGAQGAAEPRVLVVGDAASKRPPQPKRCRKCEAAMDEPSSSSGSAGDTATGS</sequence>
<organism evidence="2 3">
    <name type="scientific">Zea mays</name>
    <name type="common">Maize</name>
    <dbReference type="NCBI Taxonomy" id="4577"/>
    <lineage>
        <taxon>Eukaryota</taxon>
        <taxon>Viridiplantae</taxon>
        <taxon>Streptophyta</taxon>
        <taxon>Embryophyta</taxon>
        <taxon>Tracheophyta</taxon>
        <taxon>Spermatophyta</taxon>
        <taxon>Magnoliopsida</taxon>
        <taxon>Liliopsida</taxon>
        <taxon>Poales</taxon>
        <taxon>Poaceae</taxon>
        <taxon>PACMAD clade</taxon>
        <taxon>Panicoideae</taxon>
        <taxon>Andropogonodae</taxon>
        <taxon>Andropogoneae</taxon>
        <taxon>Tripsacinae</taxon>
        <taxon>Zea</taxon>
    </lineage>
</organism>
<feature type="compositionally biased region" description="Low complexity" evidence="1">
    <location>
        <begin position="31"/>
        <end position="41"/>
    </location>
</feature>
<proteinExistence type="predicted"/>
<dbReference type="EnsemblPlants" id="Zm00001eb002200_T001">
    <property type="protein sequence ID" value="Zm00001eb002200_P001"/>
    <property type="gene ID" value="Zm00001eb002200"/>
</dbReference>
<reference evidence="2" key="3">
    <citation type="submission" date="2021-05" db="UniProtKB">
        <authorList>
            <consortium name="EnsemblPlants"/>
        </authorList>
    </citation>
    <scope>IDENTIFICATION</scope>
    <source>
        <strain evidence="2">cv. B73</strain>
    </source>
</reference>
<evidence type="ECO:0000313" key="2">
    <source>
        <dbReference type="EnsemblPlants" id="Zm00001eb002200_P001"/>
    </source>
</evidence>
<dbReference type="Proteomes" id="UP000007305">
    <property type="component" value="Chromosome 1"/>
</dbReference>
<evidence type="ECO:0000313" key="3">
    <source>
        <dbReference type="Proteomes" id="UP000007305"/>
    </source>
</evidence>
<feature type="compositionally biased region" description="Low complexity" evidence="1">
    <location>
        <begin position="70"/>
        <end position="83"/>
    </location>
</feature>
<name>A0A804LCW1_MAIZE</name>
<reference evidence="2" key="2">
    <citation type="submission" date="2019-07" db="EMBL/GenBank/DDBJ databases">
        <authorList>
            <person name="Seetharam A."/>
            <person name="Woodhouse M."/>
            <person name="Cannon E."/>
        </authorList>
    </citation>
    <scope>NUCLEOTIDE SEQUENCE [LARGE SCALE GENOMIC DNA]</scope>
    <source>
        <strain evidence="2">cv. B73</strain>
    </source>
</reference>